<dbReference type="GO" id="GO:1901264">
    <property type="term" value="P:carbohydrate derivative transport"/>
    <property type="evidence" value="ECO:0007669"/>
    <property type="project" value="TreeGrafter"/>
</dbReference>
<evidence type="ECO:0000256" key="1">
    <source>
        <dbReference type="ARBA" id="ARBA00004651"/>
    </source>
</evidence>
<dbReference type="AlphaFoldDB" id="A0A1G8Y4X3"/>
<dbReference type="InterPro" id="IPR004796">
    <property type="entry name" value="PTS_IIC_cello"/>
</dbReference>
<feature type="transmembrane region" description="Helical" evidence="9">
    <location>
        <begin position="332"/>
        <end position="352"/>
    </location>
</feature>
<keyword evidence="2 8" id="KW-0813">Transport</keyword>
<feature type="transmembrane region" description="Helical" evidence="9">
    <location>
        <begin position="69"/>
        <end position="91"/>
    </location>
</feature>
<protein>
    <recommendedName>
        <fullName evidence="8">Permease IIC component</fullName>
    </recommendedName>
</protein>
<evidence type="ECO:0000256" key="7">
    <source>
        <dbReference type="ARBA" id="ARBA00023136"/>
    </source>
</evidence>
<evidence type="ECO:0000256" key="2">
    <source>
        <dbReference type="ARBA" id="ARBA00022448"/>
    </source>
</evidence>
<evidence type="ECO:0000256" key="3">
    <source>
        <dbReference type="ARBA" id="ARBA00022475"/>
    </source>
</evidence>
<dbReference type="GO" id="GO:0008982">
    <property type="term" value="F:protein-N(PI)-phosphohistidine-sugar phosphotransferase activity"/>
    <property type="evidence" value="ECO:0007669"/>
    <property type="project" value="UniProtKB-UniRule"/>
</dbReference>
<dbReference type="InterPro" id="IPR003352">
    <property type="entry name" value="PTS_EIIC"/>
</dbReference>
<keyword evidence="3 8" id="KW-1003">Cell membrane</keyword>
<evidence type="ECO:0000256" key="4">
    <source>
        <dbReference type="ARBA" id="ARBA00022597"/>
    </source>
</evidence>
<reference evidence="11 12" key="1">
    <citation type="submission" date="2016-10" db="EMBL/GenBank/DDBJ databases">
        <authorList>
            <person name="de Groot N.N."/>
        </authorList>
    </citation>
    <scope>NUCLEOTIDE SEQUENCE [LARGE SCALE GENOMIC DNA]</scope>
    <source>
        <strain evidence="11 12">CGMCC 1.6502</strain>
    </source>
</reference>
<feature type="transmembrane region" description="Helical" evidence="9">
    <location>
        <begin position="275"/>
        <end position="295"/>
    </location>
</feature>
<dbReference type="PIRSF" id="PIRSF006351">
    <property type="entry name" value="PTS_EIIC-Cellobiose"/>
    <property type="match status" value="1"/>
</dbReference>
<dbReference type="PROSITE" id="PS51105">
    <property type="entry name" value="PTS_EIIC_TYPE_3"/>
    <property type="match status" value="1"/>
</dbReference>
<dbReference type="GO" id="GO:0009401">
    <property type="term" value="P:phosphoenolpyruvate-dependent sugar phosphotransferase system"/>
    <property type="evidence" value="ECO:0007669"/>
    <property type="project" value="InterPro"/>
</dbReference>
<name>A0A1G8Y4X3_9BACI</name>
<dbReference type="PANTHER" id="PTHR33989">
    <property type="match status" value="1"/>
</dbReference>
<keyword evidence="7 8" id="KW-0472">Membrane</keyword>
<organism evidence="11 12">
    <name type="scientific">Sediminibacillus albus</name>
    <dbReference type="NCBI Taxonomy" id="407036"/>
    <lineage>
        <taxon>Bacteria</taxon>
        <taxon>Bacillati</taxon>
        <taxon>Bacillota</taxon>
        <taxon>Bacilli</taxon>
        <taxon>Bacillales</taxon>
        <taxon>Bacillaceae</taxon>
        <taxon>Sediminibacillus</taxon>
    </lineage>
</organism>
<accession>A0A1G8Y4X3</accession>
<evidence type="ECO:0000256" key="5">
    <source>
        <dbReference type="ARBA" id="ARBA00022692"/>
    </source>
</evidence>
<evidence type="ECO:0000313" key="12">
    <source>
        <dbReference type="Proteomes" id="UP000198694"/>
    </source>
</evidence>
<keyword evidence="12" id="KW-1185">Reference proteome</keyword>
<sequence>MDRFNAFMERYFMPVAGKMAEQRHLKAIRDGIIAVMPLLIIGSIFLIISSPPVPSWADFMAPYASALSIPVNATFGLLGLIAVFTIAYNLAISYKMDGLSAGVLAIAAFFVATPLTEEGNIPLNLMGSEGLFIAIVLAIFTVEVYRFFEVRNIVIRMPDSVPPSVWRAFTALIPGAAIVAMVWAVDLILQSAFELSLHGIVGAVLREPLQMAGGSFWGAMAAIILIHLLWSFGIHGISVVASVMAPIWYSLTEENVSAHQAGEQLPNIIGQPFMAIWWAVGGSGMALALTLLFILRARSKHLKGLGRGSIGASIFNISEPVIFGAPVVMNPLLVIPFILAPLAVGIVTYFSMSFGLVGKPYVIVPWTTPPPISGILTTGDWRGGVLMMVNLLIAMVIYYPFFRLYDKQLLAEEQREQDDKAGSENVSVSAKQG</sequence>
<comment type="subcellular location">
    <subcellularLocation>
        <location evidence="1">Cell membrane</location>
        <topology evidence="1">Multi-pass membrane protein</topology>
    </subcellularLocation>
</comment>
<comment type="function">
    <text evidence="8">The phosphoenolpyruvate-dependent sugar phosphotransferase system (PTS), a major carbohydrate active -transport system, catalyzes the phosphorylation of incoming sugar substrates concomitant with their translocation across the cell membrane.</text>
</comment>
<feature type="transmembrane region" description="Helical" evidence="9">
    <location>
        <begin position="381"/>
        <end position="401"/>
    </location>
</feature>
<feature type="transmembrane region" description="Helical" evidence="9">
    <location>
        <begin position="209"/>
        <end position="226"/>
    </location>
</feature>
<gene>
    <name evidence="11" type="ORF">SAMN05216243_1410</name>
</gene>
<dbReference type="STRING" id="407036.SAMN05216243_1410"/>
<feature type="transmembrane region" description="Helical" evidence="9">
    <location>
        <begin position="130"/>
        <end position="148"/>
    </location>
</feature>
<keyword evidence="6 9" id="KW-1133">Transmembrane helix</keyword>
<dbReference type="EMBL" id="FNFL01000002">
    <property type="protein sequence ID" value="SDJ97888.1"/>
    <property type="molecule type" value="Genomic_DNA"/>
</dbReference>
<feature type="transmembrane region" description="Helical" evidence="9">
    <location>
        <begin position="98"/>
        <end position="115"/>
    </location>
</feature>
<keyword evidence="4 8" id="KW-0762">Sugar transport</keyword>
<evidence type="ECO:0000256" key="6">
    <source>
        <dbReference type="ARBA" id="ARBA00022989"/>
    </source>
</evidence>
<dbReference type="OrthoDB" id="1641940at2"/>
<dbReference type="RefSeq" id="WP_093212491.1">
    <property type="nucleotide sequence ID" value="NZ_FNFL01000002.1"/>
</dbReference>
<dbReference type="PANTHER" id="PTHR33989:SF11">
    <property type="entry name" value="LICHENAN PERMEASE IIC COMPONENT"/>
    <property type="match status" value="1"/>
</dbReference>
<dbReference type="Proteomes" id="UP000198694">
    <property type="component" value="Unassembled WGS sequence"/>
</dbReference>
<evidence type="ECO:0000256" key="9">
    <source>
        <dbReference type="SAM" id="Phobius"/>
    </source>
</evidence>
<feature type="transmembrane region" description="Helical" evidence="9">
    <location>
        <begin position="169"/>
        <end position="189"/>
    </location>
</feature>
<evidence type="ECO:0000256" key="8">
    <source>
        <dbReference type="PIRNR" id="PIRNR006351"/>
    </source>
</evidence>
<dbReference type="NCBIfam" id="TIGR00359">
    <property type="entry name" value="cello_pts_IIC"/>
    <property type="match status" value="1"/>
</dbReference>
<feature type="transmembrane region" description="Helical" evidence="9">
    <location>
        <begin position="233"/>
        <end position="251"/>
    </location>
</feature>
<proteinExistence type="predicted"/>
<dbReference type="InterPro" id="IPR051088">
    <property type="entry name" value="PTS_Sugar-EIIC/EIIB"/>
</dbReference>
<feature type="domain" description="PTS EIIC type-3" evidence="10">
    <location>
        <begin position="8"/>
        <end position="401"/>
    </location>
</feature>
<dbReference type="NCBIfam" id="TIGR00410">
    <property type="entry name" value="lacE"/>
    <property type="match status" value="1"/>
</dbReference>
<dbReference type="InterPro" id="IPR004501">
    <property type="entry name" value="PTS_EIIC_3"/>
</dbReference>
<dbReference type="GO" id="GO:0005886">
    <property type="term" value="C:plasma membrane"/>
    <property type="evidence" value="ECO:0007669"/>
    <property type="project" value="UniProtKB-SubCell"/>
</dbReference>
<keyword evidence="5 9" id="KW-0812">Transmembrane</keyword>
<evidence type="ECO:0000313" key="11">
    <source>
        <dbReference type="EMBL" id="SDJ97888.1"/>
    </source>
</evidence>
<dbReference type="Pfam" id="PF02378">
    <property type="entry name" value="PTS_EIIC"/>
    <property type="match status" value="1"/>
</dbReference>
<feature type="transmembrane region" description="Helical" evidence="9">
    <location>
        <begin position="27"/>
        <end position="49"/>
    </location>
</feature>
<evidence type="ECO:0000259" key="10">
    <source>
        <dbReference type="PROSITE" id="PS51105"/>
    </source>
</evidence>